<keyword evidence="3" id="KW-1185">Reference proteome</keyword>
<organism evidence="2 3">
    <name type="scientific">Shewanella khirikhana</name>
    <dbReference type="NCBI Taxonomy" id="1965282"/>
    <lineage>
        <taxon>Bacteria</taxon>
        <taxon>Pseudomonadati</taxon>
        <taxon>Pseudomonadota</taxon>
        <taxon>Gammaproteobacteria</taxon>
        <taxon>Alteromonadales</taxon>
        <taxon>Shewanellaceae</taxon>
        <taxon>Shewanella</taxon>
    </lineage>
</organism>
<feature type="transmembrane region" description="Helical" evidence="1">
    <location>
        <begin position="108"/>
        <end position="125"/>
    </location>
</feature>
<evidence type="ECO:0000313" key="2">
    <source>
        <dbReference type="EMBL" id="AZQ12605.1"/>
    </source>
</evidence>
<feature type="transmembrane region" description="Helical" evidence="1">
    <location>
        <begin position="358"/>
        <end position="375"/>
    </location>
</feature>
<gene>
    <name evidence="2" type="ORF">STH12_03546</name>
</gene>
<feature type="transmembrane region" description="Helical" evidence="1">
    <location>
        <begin position="183"/>
        <end position="204"/>
    </location>
</feature>
<sequence>MNALRGFWPLWCRDLGSATFISMAVIFMLVFVPVTLLLERPDEAGFMLAFAINGLCAAIAWQRNRLHAAEWTLVNPGFVAMVRSHVRVLLGVAVSISLLAWLALNIPLGYGGLSLLLGALFVYLCMQRPGSFYLSMIVFFSLMLIQPLLDALPQLNAVSLPVAVLVWLWLDRRLWGSIWQKDALSLYCNGMTTGGLFLPSWRWLGFTSRLDSRLFPLSYFGGPAVNALLVLMPLLVLIVSLLLKFKGEEFSFLHLWVQFSVMMSAMIHWTRAMRWRSTEALLMLPVFAGWQDFCGSFYRAQLRFLLLTGLSITLSSFISVTLFDLPLWIWPLAVLATLWGSAVCLALGVFCKTSLHTTALMLVMIFPLVTVDVAVRMSEKGPLDPLPWLAINGALVPLALLLMYLTRTCLPRN</sequence>
<feature type="transmembrane region" description="Helical" evidence="1">
    <location>
        <begin position="305"/>
        <end position="323"/>
    </location>
</feature>
<accession>A0ABM7DSC2</accession>
<dbReference type="RefSeq" id="WP_126168764.1">
    <property type="nucleotide sequence ID" value="NZ_CP020373.1"/>
</dbReference>
<keyword evidence="1" id="KW-1133">Transmembrane helix</keyword>
<feature type="transmembrane region" description="Helical" evidence="1">
    <location>
        <begin position="132"/>
        <end position="149"/>
    </location>
</feature>
<feature type="transmembrane region" description="Helical" evidence="1">
    <location>
        <begin position="20"/>
        <end position="38"/>
    </location>
</feature>
<protein>
    <recommendedName>
        <fullName evidence="4">ABC-2 family transporter protein</fullName>
    </recommendedName>
</protein>
<feature type="transmembrane region" description="Helical" evidence="1">
    <location>
        <begin position="44"/>
        <end position="61"/>
    </location>
</feature>
<name>A0ABM7DSC2_9GAMM</name>
<feature type="transmembrane region" description="Helical" evidence="1">
    <location>
        <begin position="387"/>
        <end position="405"/>
    </location>
</feature>
<feature type="transmembrane region" description="Helical" evidence="1">
    <location>
        <begin position="329"/>
        <end position="351"/>
    </location>
</feature>
<evidence type="ECO:0000256" key="1">
    <source>
        <dbReference type="SAM" id="Phobius"/>
    </source>
</evidence>
<feature type="transmembrane region" description="Helical" evidence="1">
    <location>
        <begin position="224"/>
        <end position="243"/>
    </location>
</feature>
<keyword evidence="1" id="KW-0812">Transmembrane</keyword>
<evidence type="ECO:0008006" key="4">
    <source>
        <dbReference type="Google" id="ProtNLM"/>
    </source>
</evidence>
<evidence type="ECO:0000313" key="3">
    <source>
        <dbReference type="Proteomes" id="UP000278437"/>
    </source>
</evidence>
<dbReference type="EMBL" id="CP020373">
    <property type="protein sequence ID" value="AZQ12605.1"/>
    <property type="molecule type" value="Genomic_DNA"/>
</dbReference>
<proteinExistence type="predicted"/>
<dbReference type="Proteomes" id="UP000278437">
    <property type="component" value="Chromosome"/>
</dbReference>
<keyword evidence="1" id="KW-0472">Membrane</keyword>
<feature type="transmembrane region" description="Helical" evidence="1">
    <location>
        <begin position="155"/>
        <end position="171"/>
    </location>
</feature>
<reference evidence="3" key="1">
    <citation type="submission" date="2017-03" db="EMBL/GenBank/DDBJ databases">
        <title>Full genome sequence of a non-lethal Shewanella isolate that potentiates virulence of Vibio parahaemolyticus causing acute hepatopancreatic necrosis disease (AHPND) in shrimp.</title>
        <authorList>
            <person name="Prachumwat A."/>
            <person name="Sritunyalucksana K."/>
        </authorList>
    </citation>
    <scope>NUCLEOTIDE SEQUENCE [LARGE SCALE GENOMIC DNA]</scope>
    <source>
        <strain evidence="3">TH2012</strain>
    </source>
</reference>